<feature type="transmembrane region" description="Helical" evidence="1">
    <location>
        <begin position="6"/>
        <end position="22"/>
    </location>
</feature>
<name>A0A3R9QC13_9BACT</name>
<dbReference type="EMBL" id="RSDW01000001">
    <property type="protein sequence ID" value="RSL18112.1"/>
    <property type="molecule type" value="Genomic_DNA"/>
</dbReference>
<feature type="transmembrane region" description="Helical" evidence="1">
    <location>
        <begin position="34"/>
        <end position="56"/>
    </location>
</feature>
<evidence type="ECO:0000313" key="3">
    <source>
        <dbReference type="Proteomes" id="UP000269669"/>
    </source>
</evidence>
<reference evidence="2 3" key="1">
    <citation type="submission" date="2018-12" db="EMBL/GenBank/DDBJ databases">
        <title>Sequencing of bacterial isolates from soil warming experiment in Harvard Forest, Massachusetts, USA.</title>
        <authorList>
            <person name="Deangelis K."/>
        </authorList>
    </citation>
    <scope>NUCLEOTIDE SEQUENCE [LARGE SCALE GENOMIC DNA]</scope>
    <source>
        <strain evidence="2 3">EB153</strain>
    </source>
</reference>
<gene>
    <name evidence="2" type="ORF">EDE15_3668</name>
</gene>
<accession>A0A3R9QC13</accession>
<evidence type="ECO:0000313" key="2">
    <source>
        <dbReference type="EMBL" id="RSL18112.1"/>
    </source>
</evidence>
<proteinExistence type="predicted"/>
<keyword evidence="3" id="KW-1185">Reference proteome</keyword>
<dbReference type="AlphaFoldDB" id="A0A3R9QC13"/>
<keyword evidence="1" id="KW-0812">Transmembrane</keyword>
<protein>
    <submittedName>
        <fullName evidence="2">Uncharacterized protein</fullName>
    </submittedName>
</protein>
<comment type="caution">
    <text evidence="2">The sequence shown here is derived from an EMBL/GenBank/DDBJ whole genome shotgun (WGS) entry which is preliminary data.</text>
</comment>
<organism evidence="2 3">
    <name type="scientific">Edaphobacter aggregans</name>
    <dbReference type="NCBI Taxonomy" id="570835"/>
    <lineage>
        <taxon>Bacteria</taxon>
        <taxon>Pseudomonadati</taxon>
        <taxon>Acidobacteriota</taxon>
        <taxon>Terriglobia</taxon>
        <taxon>Terriglobales</taxon>
        <taxon>Acidobacteriaceae</taxon>
        <taxon>Edaphobacter</taxon>
    </lineage>
</organism>
<dbReference type="Proteomes" id="UP000269669">
    <property type="component" value="Unassembled WGS sequence"/>
</dbReference>
<sequence>MTISHFGAVLLFSLFTSVIFGITQRSDPRMMIRFGAFCFVLFVGGTIAASWLMWLIKH</sequence>
<evidence type="ECO:0000256" key="1">
    <source>
        <dbReference type="SAM" id="Phobius"/>
    </source>
</evidence>
<keyword evidence="1" id="KW-0472">Membrane</keyword>
<dbReference type="RefSeq" id="WP_185827233.1">
    <property type="nucleotide sequence ID" value="NZ_RSDW01000001.1"/>
</dbReference>
<keyword evidence="1" id="KW-1133">Transmembrane helix</keyword>